<dbReference type="Gene3D" id="1.10.287.4300">
    <property type="entry name" value="Stage III sporulation protein AH-like"/>
    <property type="match status" value="1"/>
</dbReference>
<protein>
    <submittedName>
        <fullName evidence="2">Stage III sporulation protein AH</fullName>
    </submittedName>
</protein>
<keyword evidence="1" id="KW-1133">Transmembrane helix</keyword>
<evidence type="ECO:0000313" key="2">
    <source>
        <dbReference type="EMBL" id="ADU22232.1"/>
    </source>
</evidence>
<dbReference type="InterPro" id="IPR038503">
    <property type="entry name" value="SpoIIIAH_sf"/>
</dbReference>
<keyword evidence="1" id="KW-0812">Transmembrane</keyword>
<accession>E6UIW6</accession>
<dbReference type="HOGENOM" id="CLU_105396_2_1_9"/>
<reference evidence="2 3" key="1">
    <citation type="journal article" date="2011" name="J. Bacteriol.">
        <title>Complete genome of the cellulolytic ruminal bacterium Ruminococcus albus 7.</title>
        <authorList>
            <person name="Suen G."/>
            <person name="Stevenson D.M."/>
            <person name="Bruce D.C."/>
            <person name="Chertkov O."/>
            <person name="Copeland A."/>
            <person name="Cheng J.F."/>
            <person name="Detter C."/>
            <person name="Detter J.C."/>
            <person name="Goodwin L.A."/>
            <person name="Han C.S."/>
            <person name="Hauser L.J."/>
            <person name="Ivanova N.N."/>
            <person name="Kyrpides N.C."/>
            <person name="Land M.L."/>
            <person name="Lapidus A."/>
            <person name="Lucas S."/>
            <person name="Ovchinnikova G."/>
            <person name="Pitluck S."/>
            <person name="Tapia R."/>
            <person name="Woyke T."/>
            <person name="Boyum J."/>
            <person name="Mead D."/>
            <person name="Weimer P.J."/>
        </authorList>
    </citation>
    <scope>NUCLEOTIDE SEQUENCE [LARGE SCALE GENOMIC DNA]</scope>
    <source>
        <strain evidence="3">ATCC 27210 / DSM 20455 / JCM 14654 / NCDO 2250 / 7</strain>
    </source>
</reference>
<evidence type="ECO:0000256" key="1">
    <source>
        <dbReference type="SAM" id="Phobius"/>
    </source>
</evidence>
<gene>
    <name evidence="2" type="ordered locus">Rumal_1734</name>
</gene>
<organism evidence="2 3">
    <name type="scientific">Ruminococcus albus (strain ATCC 27210 / DSM 20455 / JCM 14654 / NCDO 2250 / 7)</name>
    <dbReference type="NCBI Taxonomy" id="697329"/>
    <lineage>
        <taxon>Bacteria</taxon>
        <taxon>Bacillati</taxon>
        <taxon>Bacillota</taxon>
        <taxon>Clostridia</taxon>
        <taxon>Eubacteriales</taxon>
        <taxon>Oscillospiraceae</taxon>
        <taxon>Ruminococcus</taxon>
    </lineage>
</organism>
<dbReference type="Pfam" id="PF12685">
    <property type="entry name" value="SpoIIIAH"/>
    <property type="match status" value="1"/>
</dbReference>
<dbReference type="RefSeq" id="WP_013498397.1">
    <property type="nucleotide sequence ID" value="NC_014833.1"/>
</dbReference>
<dbReference type="OrthoDB" id="1680784at2"/>
<dbReference type="EMBL" id="CP002403">
    <property type="protein sequence ID" value="ADU22232.1"/>
    <property type="molecule type" value="Genomic_DNA"/>
</dbReference>
<dbReference type="AlphaFoldDB" id="E6UIW6"/>
<evidence type="ECO:0000313" key="3">
    <source>
        <dbReference type="Proteomes" id="UP000006919"/>
    </source>
</evidence>
<dbReference type="STRING" id="697329.Rumal_1734"/>
<sequence precursor="true">MKKPSFIIGKKQIVLAGMTLMLGIAVYANYAVTSSGGEIKVTDKIQKPTVEYGEAELVSADKNTEDYFARARLDRMNARDEAKETLKTIINGGDATEEEKDVAAKEAAAMTGLMESESKIESLVKAAGFTDCVCYLDGDNANIVVKAGDEGLIASEAAAIKDILLSEVSIPNENIRIFDVT</sequence>
<name>E6UIW6_RUMA7</name>
<dbReference type="eggNOG" id="ENOG5032YS3">
    <property type="taxonomic scope" value="Bacteria"/>
</dbReference>
<feature type="transmembrane region" description="Helical" evidence="1">
    <location>
        <begin position="12"/>
        <end position="32"/>
    </location>
</feature>
<dbReference type="InterPro" id="IPR024232">
    <property type="entry name" value="SpoIIIAH"/>
</dbReference>
<proteinExistence type="predicted"/>
<keyword evidence="1" id="KW-0472">Membrane</keyword>
<dbReference type="KEGG" id="ral:Rumal_1734"/>
<dbReference type="Proteomes" id="UP000006919">
    <property type="component" value="Chromosome"/>
</dbReference>